<evidence type="ECO:0000256" key="8">
    <source>
        <dbReference type="ARBA" id="ARBA00032199"/>
    </source>
</evidence>
<proteinExistence type="inferred from homology"/>
<comment type="similarity">
    <text evidence="9">Belongs to the exportin family.</text>
</comment>
<dbReference type="PANTHER" id="PTHR15952:SF11">
    <property type="entry name" value="EXPORTIN-T"/>
    <property type="match status" value="1"/>
</dbReference>
<name>A0AA88I5K3_ARTSF</name>
<evidence type="ECO:0000313" key="12">
    <source>
        <dbReference type="Proteomes" id="UP001187531"/>
    </source>
</evidence>
<evidence type="ECO:0000256" key="1">
    <source>
        <dbReference type="ARBA" id="ARBA00004496"/>
    </source>
</evidence>
<dbReference type="Proteomes" id="UP001187531">
    <property type="component" value="Unassembled WGS sequence"/>
</dbReference>
<comment type="caution">
    <text evidence="11">The sequence shown here is derived from an EMBL/GenBank/DDBJ whole genome shotgun (WGS) entry which is preliminary data.</text>
</comment>
<dbReference type="InterPro" id="IPR016024">
    <property type="entry name" value="ARM-type_fold"/>
</dbReference>
<evidence type="ECO:0000256" key="9">
    <source>
        <dbReference type="RuleBase" id="RU366037"/>
    </source>
</evidence>
<dbReference type="EMBL" id="JAVRJZ010000009">
    <property type="protein sequence ID" value="KAK2718741.1"/>
    <property type="molecule type" value="Genomic_DNA"/>
</dbReference>
<dbReference type="InterPro" id="IPR040017">
    <property type="entry name" value="XPOT"/>
</dbReference>
<dbReference type="GO" id="GO:0016363">
    <property type="term" value="C:nuclear matrix"/>
    <property type="evidence" value="ECO:0007669"/>
    <property type="project" value="TreeGrafter"/>
</dbReference>
<evidence type="ECO:0000256" key="3">
    <source>
        <dbReference type="ARBA" id="ARBA00022490"/>
    </source>
</evidence>
<keyword evidence="5 9" id="KW-0694">RNA-binding</keyword>
<accession>A0AA88I5K3</accession>
<dbReference type="GO" id="GO:0005643">
    <property type="term" value="C:nuclear pore"/>
    <property type="evidence" value="ECO:0007669"/>
    <property type="project" value="TreeGrafter"/>
</dbReference>
<evidence type="ECO:0000256" key="6">
    <source>
        <dbReference type="ARBA" id="ARBA00023242"/>
    </source>
</evidence>
<comment type="function">
    <text evidence="9">tRNA nucleus export receptor which facilitates tRNA translocation across the nuclear pore complex.</text>
</comment>
<keyword evidence="12" id="KW-1185">Reference proteome</keyword>
<feature type="domain" description="Exportin-1/Importin-beta-like" evidence="10">
    <location>
        <begin position="81"/>
        <end position="198"/>
    </location>
</feature>
<evidence type="ECO:0000256" key="2">
    <source>
        <dbReference type="ARBA" id="ARBA00018928"/>
    </source>
</evidence>
<dbReference type="SUPFAM" id="SSF48371">
    <property type="entry name" value="ARM repeat"/>
    <property type="match status" value="1"/>
</dbReference>
<protein>
    <recommendedName>
        <fullName evidence="2 9">Exportin-T</fullName>
    </recommendedName>
    <alternativeName>
        <fullName evidence="7 9">Exportin(tRNA)</fullName>
    </alternativeName>
    <alternativeName>
        <fullName evidence="8 9">tRNA exportin</fullName>
    </alternativeName>
</protein>
<gene>
    <name evidence="11" type="ORF">QYM36_005916</name>
</gene>
<keyword evidence="4 9" id="KW-0820">tRNA-binding</keyword>
<organism evidence="11 12">
    <name type="scientific">Artemia franciscana</name>
    <name type="common">Brine shrimp</name>
    <name type="synonym">Artemia sanfranciscana</name>
    <dbReference type="NCBI Taxonomy" id="6661"/>
    <lineage>
        <taxon>Eukaryota</taxon>
        <taxon>Metazoa</taxon>
        <taxon>Ecdysozoa</taxon>
        <taxon>Arthropoda</taxon>
        <taxon>Crustacea</taxon>
        <taxon>Branchiopoda</taxon>
        <taxon>Anostraca</taxon>
        <taxon>Artemiidae</taxon>
        <taxon>Artemia</taxon>
    </lineage>
</organism>
<keyword evidence="6 9" id="KW-0539">Nucleus</keyword>
<dbReference type="GO" id="GO:0031267">
    <property type="term" value="F:small GTPase binding"/>
    <property type="evidence" value="ECO:0007669"/>
    <property type="project" value="InterPro"/>
</dbReference>
<dbReference type="InterPro" id="IPR013598">
    <property type="entry name" value="Exportin-1/Importin-b-like"/>
</dbReference>
<sequence length="314" mass="36707">MVNLYFEEIIGSDTGWQLAITELRRKEDDLSDQNKFFCWRVVEHFVKTRYTYTQMNSVQIKYTQMRDFLRDERFPLMKNFLLQWLNDMVVEREIPHSNEEANRNTLIKDTIRETCIEPLFSSWYENPHSKEEALVNSWYEICVKYEMSDSRLVSECLCVICAYMSWIDISLFANEHFYTLFVRFMKDQHLRESTCDCLCEIVAKGMDSSAKVKLIESLYSLLHGAGVFLIDNEEDSDYLCKLGKLINTMGVQLAVSWTRHGLNRRFGVWRTVAKDATVALDALENKLPIISTFFGNGDDNVSASVLECINEYII</sequence>
<dbReference type="AlphaFoldDB" id="A0AA88I5K3"/>
<evidence type="ECO:0000256" key="5">
    <source>
        <dbReference type="ARBA" id="ARBA00022884"/>
    </source>
</evidence>
<evidence type="ECO:0000313" key="11">
    <source>
        <dbReference type="EMBL" id="KAK2718741.1"/>
    </source>
</evidence>
<dbReference type="PANTHER" id="PTHR15952">
    <property type="entry name" value="EXPORTIN-T/LOS1"/>
    <property type="match status" value="1"/>
</dbReference>
<keyword evidence="9" id="KW-0813">Transport</keyword>
<reference evidence="11" key="1">
    <citation type="submission" date="2023-07" db="EMBL/GenBank/DDBJ databases">
        <title>Chromosome-level genome assembly of Artemia franciscana.</title>
        <authorList>
            <person name="Jo E."/>
        </authorList>
    </citation>
    <scope>NUCLEOTIDE SEQUENCE</scope>
    <source>
        <tissue evidence="11">Whole body</tissue>
    </source>
</reference>
<comment type="subcellular location">
    <subcellularLocation>
        <location evidence="1 9">Cytoplasm</location>
    </subcellularLocation>
    <subcellularLocation>
        <location evidence="9">Nucleus</location>
    </subcellularLocation>
    <text evidence="9">Shuttles between the nucleus and the cytoplasm.</text>
</comment>
<dbReference type="InterPro" id="IPR011989">
    <property type="entry name" value="ARM-like"/>
</dbReference>
<feature type="non-terminal residue" evidence="11">
    <location>
        <position position="314"/>
    </location>
</feature>
<dbReference type="Gene3D" id="1.25.10.10">
    <property type="entry name" value="Leucine-rich Repeat Variant"/>
    <property type="match status" value="2"/>
</dbReference>
<dbReference type="GO" id="GO:0071528">
    <property type="term" value="P:tRNA re-export from nucleus"/>
    <property type="evidence" value="ECO:0007669"/>
    <property type="project" value="UniProtKB-UniRule"/>
</dbReference>
<evidence type="ECO:0000256" key="7">
    <source>
        <dbReference type="ARBA" id="ARBA00029784"/>
    </source>
</evidence>
<keyword evidence="3 9" id="KW-0963">Cytoplasm</keyword>
<dbReference type="GO" id="GO:0000049">
    <property type="term" value="F:tRNA binding"/>
    <property type="evidence" value="ECO:0007669"/>
    <property type="project" value="UniProtKB-UniRule"/>
</dbReference>
<dbReference type="Pfam" id="PF08389">
    <property type="entry name" value="Xpo1"/>
    <property type="match status" value="1"/>
</dbReference>
<evidence type="ECO:0000256" key="4">
    <source>
        <dbReference type="ARBA" id="ARBA00022555"/>
    </source>
</evidence>
<dbReference type="GO" id="GO:0005737">
    <property type="term" value="C:cytoplasm"/>
    <property type="evidence" value="ECO:0007669"/>
    <property type="project" value="UniProtKB-SubCell"/>
</dbReference>
<evidence type="ECO:0000259" key="10">
    <source>
        <dbReference type="Pfam" id="PF08389"/>
    </source>
</evidence>